<feature type="coiled-coil region" evidence="4">
    <location>
        <begin position="471"/>
        <end position="505"/>
    </location>
</feature>
<evidence type="ECO:0000256" key="1">
    <source>
        <dbReference type="ARBA" id="ARBA00010171"/>
    </source>
</evidence>
<evidence type="ECO:0000256" key="4">
    <source>
        <dbReference type="SAM" id="Coils"/>
    </source>
</evidence>
<dbReference type="GO" id="GO:0030915">
    <property type="term" value="C:Smc5-Smc6 complex"/>
    <property type="evidence" value="ECO:0007669"/>
    <property type="project" value="TreeGrafter"/>
</dbReference>
<feature type="region of interest" description="Disordered" evidence="5">
    <location>
        <begin position="78"/>
        <end position="104"/>
    </location>
</feature>
<evidence type="ECO:0000256" key="5">
    <source>
        <dbReference type="SAM" id="MobiDB-lite"/>
    </source>
</evidence>
<feature type="coiled-coil region" evidence="4">
    <location>
        <begin position="9"/>
        <end position="50"/>
    </location>
</feature>
<comment type="similarity">
    <text evidence="1">Belongs to the SMC family. SMC5 subfamily.</text>
</comment>
<dbReference type="PANTHER" id="PTHR45916">
    <property type="entry name" value="STRUCTURAL MAINTENANCE OF CHROMOSOMES PROTEIN 5"/>
    <property type="match status" value="1"/>
</dbReference>
<dbReference type="SUPFAM" id="SSF52540">
    <property type="entry name" value="P-loop containing nucleoside triphosphate hydrolases"/>
    <property type="match status" value="1"/>
</dbReference>
<dbReference type="GO" id="GO:0003697">
    <property type="term" value="F:single-stranded DNA binding"/>
    <property type="evidence" value="ECO:0007669"/>
    <property type="project" value="TreeGrafter"/>
</dbReference>
<feature type="coiled-coil region" evidence="4">
    <location>
        <begin position="341"/>
        <end position="413"/>
    </location>
</feature>
<evidence type="ECO:0000313" key="6">
    <source>
        <dbReference type="EMBL" id="CAE0624755.1"/>
    </source>
</evidence>
<feature type="coiled-coil region" evidence="4">
    <location>
        <begin position="566"/>
        <end position="593"/>
    </location>
</feature>
<keyword evidence="3 4" id="KW-0175">Coiled coil</keyword>
<protein>
    <recommendedName>
        <fullName evidence="2">Structural maintenance of chromosomes protein 5</fullName>
    </recommendedName>
</protein>
<dbReference type="Gene3D" id="3.40.50.300">
    <property type="entry name" value="P-loop containing nucleotide triphosphate hydrolases"/>
    <property type="match status" value="1"/>
</dbReference>
<proteinExistence type="inferred from homology"/>
<evidence type="ECO:0000256" key="2">
    <source>
        <dbReference type="ARBA" id="ARBA00018687"/>
    </source>
</evidence>
<dbReference type="EMBL" id="HBIU01008517">
    <property type="protein sequence ID" value="CAE0624755.1"/>
    <property type="molecule type" value="Transcribed_RNA"/>
</dbReference>
<reference evidence="6" key="1">
    <citation type="submission" date="2021-01" db="EMBL/GenBank/DDBJ databases">
        <authorList>
            <person name="Corre E."/>
            <person name="Pelletier E."/>
            <person name="Niang G."/>
            <person name="Scheremetjew M."/>
            <person name="Finn R."/>
            <person name="Kale V."/>
            <person name="Holt S."/>
            <person name="Cochrane G."/>
            <person name="Meng A."/>
            <person name="Brown T."/>
            <person name="Cohen L."/>
        </authorList>
    </citation>
    <scope>NUCLEOTIDE SEQUENCE</scope>
    <source>
        <strain evidence="6">CCMP3107</strain>
    </source>
</reference>
<dbReference type="InterPro" id="IPR027417">
    <property type="entry name" value="P-loop_NTPase"/>
</dbReference>
<organism evidence="6">
    <name type="scientific">Heterosigma akashiwo</name>
    <name type="common">Chromophytic alga</name>
    <name type="synonym">Heterosigma carterae</name>
    <dbReference type="NCBI Taxonomy" id="2829"/>
    <lineage>
        <taxon>Eukaryota</taxon>
        <taxon>Sar</taxon>
        <taxon>Stramenopiles</taxon>
        <taxon>Ochrophyta</taxon>
        <taxon>Raphidophyceae</taxon>
        <taxon>Chattonellales</taxon>
        <taxon>Chattonellaceae</taxon>
        <taxon>Heterosigma</taxon>
    </lineage>
</organism>
<dbReference type="AlphaFoldDB" id="A0A7S3UTK1"/>
<evidence type="ECO:0000256" key="3">
    <source>
        <dbReference type="ARBA" id="ARBA00023054"/>
    </source>
</evidence>
<feature type="compositionally biased region" description="Basic and acidic residues" evidence="5">
    <location>
        <begin position="78"/>
        <end position="94"/>
    </location>
</feature>
<gene>
    <name evidence="6" type="ORF">HAKA00212_LOCUS3422</name>
</gene>
<dbReference type="PANTHER" id="PTHR45916:SF1">
    <property type="entry name" value="STRUCTURAL MAINTENANCE OF CHROMOSOMES PROTEIN 5"/>
    <property type="match status" value="1"/>
</dbReference>
<accession>A0A7S3UTK1</accession>
<dbReference type="GO" id="GO:0000724">
    <property type="term" value="P:double-strand break repair via homologous recombination"/>
    <property type="evidence" value="ECO:0007669"/>
    <property type="project" value="TreeGrafter"/>
</dbReference>
<dbReference type="GO" id="GO:0005634">
    <property type="term" value="C:nucleus"/>
    <property type="evidence" value="ECO:0007669"/>
    <property type="project" value="TreeGrafter"/>
</dbReference>
<name>A0A7S3UTK1_HETAK</name>
<sequence length="782" mass="89081">MTDRYGGEYARCRAALQQLQARRRRLEEKLQEAQLARTRCEKEAKRLAEEVDVADVKRQLREIQPVARDAADRGMQLEDRMADDKAERAQVDRSRRSKQQQLAKLRSVKESRIRNVNQMRPGQDAVQLWHWLQRNRGMFRAEVYGPIAAEVTVSERRNAKILEHHVLNNVWCSFVVQNKHDYELLIDVAKNRTDHKFPRGGLSVQIGTVAEGRLRPEPRYYGAAAWGELQGRGVDCYMDEVFEAPDAVKQYLIDQSGVGSAVIGGPDAERAIADPQFDMLSKLSRGKNCCIYTYSQAERGGGEVVQQYMGTVSRYSGQLSTLVREVQDAKVLGGGEDREGIQRLENAIEADNARVVELEARMQETADQLAEQAQQRKALKDSQAELQAQIKKVQEAQRRLASAEDRVRQAEEPLKEDAGAERTAIEAELRGAVVQNVSSLRDLQRCQAELLAAEAGQQARKLKYTVARAAADAARRAYEKVRARNSHLEEETNRLRTEYKAALAEWKIMKEEAKKLGDIEQSEELVSELFGDDSPFKDLETSDAIEERMDYEEQEANSIVDNPEVLRKYQENVAATRRAEAQLQELIEAAQSRDARFGETKVKWERKVETAVARLNQHFKKYMNQMNYGGAVELFKTAGYENFAIQIKVSYRQGEPLKVLDGRVNSGGERSVATVIYLMALQDMISSPFRVVDEINQGMDERNERMVFSRIVRNCCGDRRPQYFLITPKLLQGLVAMDHPDVRAHVICNGPWNIKNCDKWQEVMERVHARAEKRRRINPAAA</sequence>